<dbReference type="Gene3D" id="1.20.58.530">
    <property type="match status" value="1"/>
</dbReference>
<keyword evidence="6 7" id="KW-0009">Actin-binding</keyword>
<feature type="compositionally biased region" description="Low complexity" evidence="9">
    <location>
        <begin position="795"/>
        <end position="812"/>
    </location>
</feature>
<dbReference type="Proteomes" id="UP000239649">
    <property type="component" value="Unassembled WGS sequence"/>
</dbReference>
<dbReference type="SMART" id="SM00015">
    <property type="entry name" value="IQ"/>
    <property type="match status" value="5"/>
</dbReference>
<reference evidence="13" key="2">
    <citation type="submission" date="2018-02" db="EMBL/GenBank/DDBJ databases">
        <authorList>
            <person name="Cohen D.B."/>
            <person name="Kent A.D."/>
        </authorList>
    </citation>
    <scope>NUCLEOTIDE SEQUENCE</scope>
    <source>
        <strain evidence="13">SAG 241.80</strain>
    </source>
</reference>
<feature type="region of interest" description="Disordered" evidence="9">
    <location>
        <begin position="1728"/>
        <end position="1777"/>
    </location>
</feature>
<evidence type="ECO:0000256" key="7">
    <source>
        <dbReference type="PROSITE-ProRule" id="PRU00782"/>
    </source>
</evidence>
<dbReference type="Pfam" id="PF00063">
    <property type="entry name" value="Myosin_head"/>
    <property type="match status" value="1"/>
</dbReference>
<feature type="coiled-coil region" evidence="8">
    <location>
        <begin position="981"/>
        <end position="1078"/>
    </location>
</feature>
<dbReference type="PROSITE" id="PS50096">
    <property type="entry name" value="IQ"/>
    <property type="match status" value="5"/>
</dbReference>
<dbReference type="Gene3D" id="3.40.850.10">
    <property type="entry name" value="Kinesin motor domain"/>
    <property type="match status" value="1"/>
</dbReference>
<dbReference type="SMART" id="SM00242">
    <property type="entry name" value="MYSc"/>
    <property type="match status" value="1"/>
</dbReference>
<dbReference type="GO" id="GO:0051015">
    <property type="term" value="F:actin filament binding"/>
    <property type="evidence" value="ECO:0007669"/>
    <property type="project" value="TreeGrafter"/>
</dbReference>
<evidence type="ECO:0000313" key="12">
    <source>
        <dbReference type="EMBL" id="PSC74954.1"/>
    </source>
</evidence>
<evidence type="ECO:0000313" key="13">
    <source>
        <dbReference type="EMBL" id="PSC74955.1"/>
    </source>
</evidence>
<dbReference type="SMART" id="SM01132">
    <property type="entry name" value="DIL"/>
    <property type="match status" value="1"/>
</dbReference>
<evidence type="ECO:0000256" key="9">
    <source>
        <dbReference type="SAM" id="MobiDB-lite"/>
    </source>
</evidence>
<feature type="compositionally biased region" description="Low complexity" evidence="9">
    <location>
        <begin position="1729"/>
        <end position="1753"/>
    </location>
</feature>
<dbReference type="Gene3D" id="1.20.5.190">
    <property type="match status" value="1"/>
</dbReference>
<proteinExistence type="inferred from homology"/>
<evidence type="ECO:0000256" key="3">
    <source>
        <dbReference type="ARBA" id="ARBA00023054"/>
    </source>
</evidence>
<feature type="region of interest" description="Actin-binding" evidence="7">
    <location>
        <begin position="714"/>
        <end position="736"/>
    </location>
</feature>
<dbReference type="EMBL" id="LHPF02000003">
    <property type="protein sequence ID" value="PSC74954.1"/>
    <property type="molecule type" value="Genomic_DNA"/>
</dbReference>
<sequence length="1817" mass="193298">MTVAAAGTSLGAPRLARGLSTTYHPGSQVWVPVVEAAAGSQLTNGAAKKKVAHWRRGVVEAVHKQPDGEPLLDVRTEEGQQVDGLPASDCFLQNERDDTVDDLVKSDFLHEPGILHTLRVRYSLDSIYTYSGHILIAANPHKRLRTLYGPRMMAQYRGVPLGELSPHVYAIAEQAYAAMMMDEQRQAILISGESGAGKTESAKLVMQYLAHRAMPAHAAHAHLIGSASLARTASTSGAAPAPAGPTNGVESAPIEEQVLESNPLLEAFGNAKTSRNDNSSRFGKFVEIDFDAGGRVTGASISTYLLERSRVVSIKPPERSYHIFYQLCAGASEDQTASLGLAGGARSFRYLTQSDVFELADVDDAREFRHTLEAMRIVGLQQHHVDAVLRTVAGVLHLGNVGFANNASDEAVLDGPASTTALDTAARVLGVSEVGLEAALTTRAIDARGERIVMRLDAAAAAESRDALAKTLYARLFDWLVAAINKKIGSLGSGAQRAGGSARRIGILDIYGFESFEINSFEQLCINLANERLQQQFNAHVFKGEQEEYAREGIAWSYIDFVDNQDCLDLLEGGVFPLIDEACRLPRATHQDLAHTLRSRLAATPRFSAPRRAPHAFAVDHYAGEVVYSSEQLMDKNKDFVVAEHAHLLGSSELTITRELFAPDAAAAAAGGAAADSIAAAAGSELPSPRRADPKARKSAFMLSSVGARFRKQLAGLMGTLSQCQPHYIRCVKPNPDSQPGNLAPAYVLEQLRAGGVLEAVRIACAGFPTRKPFQQFAQRYTLLLPEGALDAASLGARRPGSSASAGRPGSSASGGGGGTLPITSSGFIDWFAVEEAQVADLARRILFASQLEGWQLGRSRVFLRAGQLAQLEGARGRRLSAAAVRIQAAWRGMEARQTLRRARAAALAIQSAWRGHTARAAAQRRRSERAAVRVQAAWRMHRARSAFQLHRRTRAATTIQSYVRMQQQQRRFLRDTELGKKQAARAAEEAQRAAAAITIQAAVRRRMAQKQAARLCREAAKLRELQQQRDQLVGDKERLGQALAAALARADRAEAEAASLKAQVASLSSELEASQLQLRAATSAAAEALDATASAATAAQAAAAAELEAAHRRAAAALQAEIDLLRQQRAAADAAQQQLEGELSSLQQQVRAQREELEAATAAAEAKEAERAALVEQAQAAAEQHARELAAREEAAAAAQAQAAAAAQGAYDEAEAARQQMAAQLAELQIALEEQRRVATAAQAGQQAAVEEAKDKGAHLAARVAALSAHAQRLESDLHAATAREQQLQEEVAAAKRAATALQRSPSKISALPATPSRTLSEQFEGAGIPAVPAPASLSLQRAAAVASLRAAAVERHLQVVSVQLGGGAALSIPLASWLLCESLIQWAGSWQLAEIDMAAEGLQRAIVDAADGGGLHGQSYWLACSLAAGGLLKFRTIGRRDVGHLSRLGDALIRFQAVHEPLGDSIAGQLPVNVAVLLSEDAKRTARRRGHTPQQHMPGVDGSPARDGTQSPWQSLLGGVSNVLASLRSEGVPAPTVRALAWGCLRYIDAELLNALLLRRDCCSLSAAKALQAGLAELRAWVAYAADEGCCGDEEAEGAIERISQAARYLVQGKEDCVRKAYRGVDIYADLQRMCPALSLQQVYKLTEHQHDDWIVAASSGRESLALLETLQRLMTAQRERALEDGELLRDDDLLEDPREAFLLPQKALVEGARCFVQPPSIGVTVGGATPQRPAAQQPGTPATPGMTSPLRLPPGPRLPNGSLPAAAASPAGPAPGTLSQNALLDRIASACLAAGLPGELAGQPEFGFLAGAEG</sequence>
<feature type="region of interest" description="Disordered" evidence="9">
    <location>
        <begin position="1486"/>
        <end position="1513"/>
    </location>
</feature>
<dbReference type="FunFam" id="1.10.10.820:FF:000001">
    <property type="entry name" value="Myosin heavy chain"/>
    <property type="match status" value="1"/>
</dbReference>
<keyword evidence="4 7" id="KW-0518">Myosin</keyword>
<dbReference type="InterPro" id="IPR036961">
    <property type="entry name" value="Kinesin_motor_dom_sf"/>
</dbReference>
<feature type="domain" description="Dilute" evidence="10">
    <location>
        <begin position="1398"/>
        <end position="1679"/>
    </location>
</feature>
<dbReference type="InterPro" id="IPR000048">
    <property type="entry name" value="IQ_motif_EF-hand-BS"/>
</dbReference>
<evidence type="ECO:0000256" key="8">
    <source>
        <dbReference type="SAM" id="Coils"/>
    </source>
</evidence>
<evidence type="ECO:0000256" key="2">
    <source>
        <dbReference type="ARBA" id="ARBA00022840"/>
    </source>
</evidence>
<dbReference type="InterPro" id="IPR002710">
    <property type="entry name" value="Dilute_dom"/>
</dbReference>
<dbReference type="PROSITE" id="PS51126">
    <property type="entry name" value="DILUTE"/>
    <property type="match status" value="1"/>
</dbReference>
<dbReference type="GO" id="GO:0005524">
    <property type="term" value="F:ATP binding"/>
    <property type="evidence" value="ECO:0007669"/>
    <property type="project" value="UniProtKB-UniRule"/>
</dbReference>
<dbReference type="PANTHER" id="PTHR13140:SF781">
    <property type="entry name" value="MYOSIN-15"/>
    <property type="match status" value="1"/>
</dbReference>
<dbReference type="PANTHER" id="PTHR13140">
    <property type="entry name" value="MYOSIN"/>
    <property type="match status" value="1"/>
</dbReference>
<dbReference type="InterPro" id="IPR001609">
    <property type="entry name" value="Myosin_head_motor_dom-like"/>
</dbReference>
<dbReference type="EMBL" id="LHPF02000003">
    <property type="protein sequence ID" value="PSC74955.1"/>
    <property type="molecule type" value="Genomic_DNA"/>
</dbReference>
<dbReference type="Gene3D" id="1.20.120.720">
    <property type="entry name" value="Myosin VI head, motor domain, U50 subdomain"/>
    <property type="match status" value="1"/>
</dbReference>
<feature type="coiled-coil region" evidence="8">
    <location>
        <begin position="1265"/>
        <end position="1306"/>
    </location>
</feature>
<keyword evidence="5 7" id="KW-0505">Motor protein</keyword>
<keyword evidence="14" id="KW-1185">Reference proteome</keyword>
<gene>
    <name evidence="13" type="ORF">C2E20_1796</name>
</gene>
<accession>A0A2P6VLL3</accession>
<evidence type="ECO:0000256" key="5">
    <source>
        <dbReference type="ARBA" id="ARBA00023175"/>
    </source>
</evidence>
<evidence type="ECO:0000259" key="10">
    <source>
        <dbReference type="PROSITE" id="PS51126"/>
    </source>
</evidence>
<feature type="compositionally biased region" description="Low complexity" evidence="9">
    <location>
        <begin position="1761"/>
        <end position="1777"/>
    </location>
</feature>
<dbReference type="Pfam" id="PF00612">
    <property type="entry name" value="IQ"/>
    <property type="match status" value="4"/>
</dbReference>
<dbReference type="InterPro" id="IPR027417">
    <property type="entry name" value="P-loop_NTPase"/>
</dbReference>
<evidence type="ECO:0000259" key="11">
    <source>
        <dbReference type="PROSITE" id="PS51456"/>
    </source>
</evidence>
<protein>
    <submittedName>
        <fullName evidence="13">Myosin-J heavy chain isoform A</fullName>
    </submittedName>
    <submittedName>
        <fullName evidence="12">Myosin-J heavy chain isoform B</fullName>
    </submittedName>
</protein>
<evidence type="ECO:0000256" key="4">
    <source>
        <dbReference type="ARBA" id="ARBA00023123"/>
    </source>
</evidence>
<name>A0A2P6VLL3_9CHLO</name>
<dbReference type="Gene3D" id="1.10.10.820">
    <property type="match status" value="1"/>
</dbReference>
<organism evidence="13 14">
    <name type="scientific">Micractinium conductrix</name>
    <dbReference type="NCBI Taxonomy" id="554055"/>
    <lineage>
        <taxon>Eukaryota</taxon>
        <taxon>Viridiplantae</taxon>
        <taxon>Chlorophyta</taxon>
        <taxon>core chlorophytes</taxon>
        <taxon>Trebouxiophyceae</taxon>
        <taxon>Chlorellales</taxon>
        <taxon>Chlorellaceae</taxon>
        <taxon>Chlorella clade</taxon>
        <taxon>Micractinium</taxon>
    </lineage>
</organism>
<feature type="domain" description="Myosin motor" evidence="11">
    <location>
        <begin position="98"/>
        <end position="877"/>
    </location>
</feature>
<dbReference type="SUPFAM" id="SSF52540">
    <property type="entry name" value="P-loop containing nucleoside triphosphate hydrolases"/>
    <property type="match status" value="1"/>
</dbReference>
<feature type="binding site" evidence="7">
    <location>
        <begin position="192"/>
        <end position="199"/>
    </location>
    <ligand>
        <name>ATP</name>
        <dbReference type="ChEBI" id="CHEBI:30616"/>
    </ligand>
</feature>
<evidence type="ECO:0000256" key="6">
    <source>
        <dbReference type="ARBA" id="ARBA00023203"/>
    </source>
</evidence>
<dbReference type="GO" id="GO:0005737">
    <property type="term" value="C:cytoplasm"/>
    <property type="evidence" value="ECO:0007669"/>
    <property type="project" value="TreeGrafter"/>
</dbReference>
<dbReference type="OrthoDB" id="6108017at2759"/>
<dbReference type="PRINTS" id="PR00193">
    <property type="entry name" value="MYOSINHEAVY"/>
</dbReference>
<dbReference type="GO" id="GO:0000146">
    <property type="term" value="F:microfilament motor activity"/>
    <property type="evidence" value="ECO:0007669"/>
    <property type="project" value="TreeGrafter"/>
</dbReference>
<comment type="caution">
    <text evidence="13">The sequence shown here is derived from an EMBL/GenBank/DDBJ whole genome shotgun (WGS) entry which is preliminary data.</text>
</comment>
<reference evidence="13 14" key="1">
    <citation type="journal article" date="2018" name="Plant J.">
        <title>Genome sequences of Chlorella sorokiniana UTEX 1602 and Micractinium conductrix SAG 241.80: implications to maltose excretion by a green alga.</title>
        <authorList>
            <person name="Arriola M.B."/>
            <person name="Velmurugan N."/>
            <person name="Zhang Y."/>
            <person name="Plunkett M.H."/>
            <person name="Hondzo H."/>
            <person name="Barney B.M."/>
        </authorList>
    </citation>
    <scope>NUCLEOTIDE SEQUENCE [LARGE SCALE GENOMIC DNA]</scope>
    <source>
        <strain evidence="13 14">SAG 241.80</strain>
    </source>
</reference>
<dbReference type="PROSITE" id="PS51456">
    <property type="entry name" value="MYOSIN_MOTOR"/>
    <property type="match status" value="1"/>
</dbReference>
<comment type="similarity">
    <text evidence="7">Belongs to the TRAFAC class myosin-kinesin ATPase superfamily. Myosin family.</text>
</comment>
<dbReference type="GO" id="GO:0016020">
    <property type="term" value="C:membrane"/>
    <property type="evidence" value="ECO:0007669"/>
    <property type="project" value="TreeGrafter"/>
</dbReference>
<evidence type="ECO:0000313" key="14">
    <source>
        <dbReference type="Proteomes" id="UP000239649"/>
    </source>
</evidence>
<evidence type="ECO:0000256" key="1">
    <source>
        <dbReference type="ARBA" id="ARBA00022741"/>
    </source>
</evidence>
<dbReference type="GO" id="GO:0016459">
    <property type="term" value="C:myosin complex"/>
    <property type="evidence" value="ECO:0007669"/>
    <property type="project" value="UniProtKB-KW"/>
</dbReference>
<keyword evidence="1 7" id="KW-0547">Nucleotide-binding</keyword>
<dbReference type="STRING" id="554055.A0A2P6VLL3"/>
<feature type="region of interest" description="Disordered" evidence="9">
    <location>
        <begin position="795"/>
        <end position="819"/>
    </location>
</feature>
<dbReference type="GO" id="GO:0007015">
    <property type="term" value="P:actin filament organization"/>
    <property type="evidence" value="ECO:0007669"/>
    <property type="project" value="TreeGrafter"/>
</dbReference>
<dbReference type="Pfam" id="PF01843">
    <property type="entry name" value="DIL"/>
    <property type="match status" value="1"/>
</dbReference>
<keyword evidence="2 7" id="KW-0067">ATP-binding</keyword>
<dbReference type="Gene3D" id="6.20.240.20">
    <property type="match status" value="1"/>
</dbReference>
<feature type="coiled-coil region" evidence="8">
    <location>
        <begin position="1109"/>
        <end position="1239"/>
    </location>
</feature>
<dbReference type="GO" id="GO:0030048">
    <property type="term" value="P:actin filament-based movement"/>
    <property type="evidence" value="ECO:0007669"/>
    <property type="project" value="UniProtKB-ARBA"/>
</dbReference>
<keyword evidence="3 8" id="KW-0175">Coiled coil</keyword>